<dbReference type="GO" id="GO:0008168">
    <property type="term" value="F:methyltransferase activity"/>
    <property type="evidence" value="ECO:0007669"/>
    <property type="project" value="UniProtKB-KW"/>
</dbReference>
<name>A0A8J2X0U4_9STRA</name>
<organism evidence="3 4">
    <name type="scientific">Pelagomonas calceolata</name>
    <dbReference type="NCBI Taxonomy" id="35677"/>
    <lineage>
        <taxon>Eukaryota</taxon>
        <taxon>Sar</taxon>
        <taxon>Stramenopiles</taxon>
        <taxon>Ochrophyta</taxon>
        <taxon>Pelagophyceae</taxon>
        <taxon>Pelagomonadales</taxon>
        <taxon>Pelagomonadaceae</taxon>
        <taxon>Pelagomonas</taxon>
    </lineage>
</organism>
<dbReference type="GO" id="GO:0070475">
    <property type="term" value="P:rRNA base methylation"/>
    <property type="evidence" value="ECO:0007669"/>
    <property type="project" value="TreeGrafter"/>
</dbReference>
<evidence type="ECO:0000313" key="3">
    <source>
        <dbReference type="EMBL" id="CAH0374020.1"/>
    </source>
</evidence>
<dbReference type="PANTHER" id="PTHR13393">
    <property type="entry name" value="SAM-DEPENDENT METHYLTRANSFERASE"/>
    <property type="match status" value="1"/>
</dbReference>
<dbReference type="GO" id="GO:0005634">
    <property type="term" value="C:nucleus"/>
    <property type="evidence" value="ECO:0007669"/>
    <property type="project" value="TreeGrafter"/>
</dbReference>
<comment type="caution">
    <text evidence="3">The sequence shown here is derived from an EMBL/GenBank/DDBJ whole genome shotgun (WGS) entry which is preliminary data.</text>
</comment>
<evidence type="ECO:0000256" key="2">
    <source>
        <dbReference type="ARBA" id="ARBA00022679"/>
    </source>
</evidence>
<accession>A0A8J2X0U4</accession>
<keyword evidence="4" id="KW-1185">Reference proteome</keyword>
<dbReference type="EMBL" id="CAKKNE010000004">
    <property type="protein sequence ID" value="CAH0374020.1"/>
    <property type="molecule type" value="Genomic_DNA"/>
</dbReference>
<dbReference type="Pfam" id="PF05971">
    <property type="entry name" value="Methyltransf_10"/>
    <property type="match status" value="1"/>
</dbReference>
<dbReference type="SUPFAM" id="SSF53335">
    <property type="entry name" value="S-adenosyl-L-methionine-dependent methyltransferases"/>
    <property type="match status" value="1"/>
</dbReference>
<reference evidence="3" key="1">
    <citation type="submission" date="2021-11" db="EMBL/GenBank/DDBJ databases">
        <authorList>
            <consortium name="Genoscope - CEA"/>
            <person name="William W."/>
        </authorList>
    </citation>
    <scope>NUCLEOTIDE SEQUENCE</scope>
</reference>
<dbReference type="Gene3D" id="3.40.50.150">
    <property type="entry name" value="Vaccinia Virus protein VP39"/>
    <property type="match status" value="1"/>
</dbReference>
<dbReference type="InterPro" id="IPR010286">
    <property type="entry name" value="METTL16/RlmF"/>
</dbReference>
<gene>
    <name evidence="3" type="ORF">PECAL_4P12750</name>
</gene>
<keyword evidence="2" id="KW-0808">Transferase</keyword>
<dbReference type="OrthoDB" id="514248at2759"/>
<keyword evidence="1" id="KW-0489">Methyltransferase</keyword>
<protein>
    <submittedName>
        <fullName evidence="3">Uncharacterized protein</fullName>
    </submittedName>
</protein>
<dbReference type="Proteomes" id="UP000789595">
    <property type="component" value="Unassembled WGS sequence"/>
</dbReference>
<evidence type="ECO:0000256" key="1">
    <source>
        <dbReference type="ARBA" id="ARBA00022603"/>
    </source>
</evidence>
<dbReference type="PANTHER" id="PTHR13393:SF0">
    <property type="entry name" value="RNA N6-ADENOSINE-METHYLTRANSFERASE METTL16"/>
    <property type="match status" value="1"/>
</dbReference>
<evidence type="ECO:0000313" key="4">
    <source>
        <dbReference type="Proteomes" id="UP000789595"/>
    </source>
</evidence>
<sequence length="405" mass="42750">MAQDLAALESYGARTDWASLAATDPKLAACTATFKGETGVDWTRPEARAVVAEALLRHDFGITYQAAPGHLVPCVPNRVRYVAWAAKVAGDGVTNALDVGCGASCIIALLAARCRGWRVVASESDDKACAEAAALVAKNSDWNAGALVDVFRVCATAASQRPVSAALDAAGRAGVDVVLANPPWFESDDERRNACGGAPRRDGAAEATAAETVRDDGEVGFCAALIEDALRLQSRVAWHSALLGRKQSLRRVLALLRERGISRVATTTIDLGRTTRWAVAFSVAAGPAPRGDARVFAKKRDPARDVAVPADCSVPELRDRLAARAVALHADATVSDVDADGALWRVRVVSRGARLDAVVSATGARGAYRLRAVPQGAADALARFCDGLPGDLARTNRRWRRKLAK</sequence>
<dbReference type="AlphaFoldDB" id="A0A8J2X0U4"/>
<dbReference type="InterPro" id="IPR029063">
    <property type="entry name" value="SAM-dependent_MTases_sf"/>
</dbReference>
<proteinExistence type="predicted"/>